<gene>
    <name evidence="2" type="ORF">IW16_15635</name>
</gene>
<dbReference type="EMBL" id="JPRI01000005">
    <property type="protein sequence ID" value="KFF25432.1"/>
    <property type="molecule type" value="Genomic_DNA"/>
</dbReference>
<sequence length="1023" mass="117182">MAIIKQAKNIKVAVNKDYVVQGGHINEISNKINIESFKENLSLNSNKKVEQQGKDGGVKHQSYSPVEPVIEESDYTLKSTFALEQLFAFAKKDSMAMFCFWMADIFGSDIPLDAYQELYQKASDRKQSINPKITVVKELDGIGAAYYTGENKKYYNHILISQGFVDNALKNNGFQKLLMLALVEEFGHHLDYLLRFEYSSKKGDSKGDEGARFTSNMNIKYKQYFIDPFEQKNQHYATATIKGAEKKLIWDFADLHQQLKDFVDNRVDYDDQYFAGFEFFGAGMGDDLHGLGHEAIEKNALSKIDRYKSDNNKERKQIYFGNWLRDFSQFVDPMIIRPMANALDLLSNEYKAKNQNEEENKKLLSDLEKLMDVNRVKINDTRTYQLPVGFKYSMTQAEIKWEPHAFSPVKLSREAVTSLVEFLGLKEFGELKKEGADKEGRPENYMKYIQDFRDKYAKITPELLGVYKPQEHIDNPAALHPKLVCEAIQKKNKKNGTNKPCPPPNFNNELDPAFVMDPVESQWLDNPQFGTKNYIRGNGPVPFESAFDCFIRFIEKSNPNTVEGRINFGAALHIVEDYYAHSNFCEIAVMKVYDPEVFPWYETAKCTKGTLKDHKASSGSNSHAAASILDKSRFKFNTFTNPHLLPESVKNHMKATGSKSAASYYRNLNPNIPFNSQNKGLYYSHAACPIVQTGSFGMLDTIASIAPKVNNKIFSIKVEEQEEMKPGERTFNDALIYELLKDISKAQTSDSRQKNDKYKGTDDNVYSDTFLKYLDFRDFMVTEPMKSFAKVLNAFGIFDYITQYIKVIQNSFYHFLALAAINMIDDYQTYLDNELTLMEQGNWKVNPYGPTHTQLAKDNGLQPLHHLAVKLAEDRVGKLGELFATGTLQSKENIKKIAKEEIFVHPMYTDWMDKIVLDWCWDDPINTAKVKIANEASIVLWGIKNGYQELAELHHQIKIISEFNTSSEQQSEFRSALAGLPEQWHKGWSKLSTLWNKQGLKEMKLKTPEESYNEALKESGHVQ</sequence>
<organism evidence="2 3">
    <name type="scientific">Chryseobacterium vrystaatense</name>
    <dbReference type="NCBI Taxonomy" id="307480"/>
    <lineage>
        <taxon>Bacteria</taxon>
        <taxon>Pseudomonadati</taxon>
        <taxon>Bacteroidota</taxon>
        <taxon>Flavobacteriia</taxon>
        <taxon>Flavobacteriales</taxon>
        <taxon>Weeksellaceae</taxon>
        <taxon>Chryseobacterium group</taxon>
        <taxon>Chryseobacterium</taxon>
    </lineage>
</organism>
<reference evidence="2 3" key="1">
    <citation type="submission" date="2014-07" db="EMBL/GenBank/DDBJ databases">
        <title>Genome of Chryseobacterium vrystaatense LMG 22846.</title>
        <authorList>
            <person name="Pipes S.E."/>
            <person name="Stropko S.J."/>
            <person name="Newman J.D."/>
        </authorList>
    </citation>
    <scope>NUCLEOTIDE SEQUENCE [LARGE SCALE GENOMIC DNA]</scope>
    <source>
        <strain evidence="2 3">LMG 22846</strain>
    </source>
</reference>
<evidence type="ECO:0008006" key="4">
    <source>
        <dbReference type="Google" id="ProtNLM"/>
    </source>
</evidence>
<protein>
    <recommendedName>
        <fullName evidence="4">Heterokaryon incompatibility protein Het-C</fullName>
    </recommendedName>
</protein>
<dbReference type="Proteomes" id="UP000028719">
    <property type="component" value="Unassembled WGS sequence"/>
</dbReference>
<proteinExistence type="predicted"/>
<feature type="coiled-coil region" evidence="1">
    <location>
        <begin position="340"/>
        <end position="373"/>
    </location>
</feature>
<evidence type="ECO:0000313" key="3">
    <source>
        <dbReference type="Proteomes" id="UP000028719"/>
    </source>
</evidence>
<comment type="caution">
    <text evidence="2">The sequence shown here is derived from an EMBL/GenBank/DDBJ whole genome shotgun (WGS) entry which is preliminary data.</text>
</comment>
<evidence type="ECO:0000313" key="2">
    <source>
        <dbReference type="EMBL" id="KFF25432.1"/>
    </source>
</evidence>
<keyword evidence="1" id="KW-0175">Coiled coil</keyword>
<dbReference type="RefSeq" id="WP_034745835.1">
    <property type="nucleotide sequence ID" value="NZ_JPRI01000005.1"/>
</dbReference>
<evidence type="ECO:0000256" key="1">
    <source>
        <dbReference type="SAM" id="Coils"/>
    </source>
</evidence>
<accession>A0ABR4UKW9</accession>
<name>A0ABR4UKW9_9FLAO</name>
<keyword evidence="3" id="KW-1185">Reference proteome</keyword>